<dbReference type="RefSeq" id="WP_160845964.1">
    <property type="nucleotide sequence ID" value="NZ_WVHT01000010.1"/>
</dbReference>
<dbReference type="Gene3D" id="3.90.79.10">
    <property type="entry name" value="Nucleoside Triphosphate Pyrophosphohydrolase"/>
    <property type="match status" value="1"/>
</dbReference>
<dbReference type="InterPro" id="IPR004385">
    <property type="entry name" value="NDP_pyrophosphatase"/>
</dbReference>
<feature type="binding site" evidence="9">
    <location>
        <position position="104"/>
    </location>
    <ligand>
        <name>Mg(2+)</name>
        <dbReference type="ChEBI" id="CHEBI:18420"/>
        <label>2</label>
    </ligand>
</feature>
<evidence type="ECO:0000256" key="9">
    <source>
        <dbReference type="PIRSR" id="PIRSR604385-2"/>
    </source>
</evidence>
<dbReference type="InterPro" id="IPR020084">
    <property type="entry name" value="NUDIX_hydrolase_CS"/>
</dbReference>
<gene>
    <name evidence="12" type="ORF">GS399_17575</name>
</gene>
<feature type="binding site" evidence="9">
    <location>
        <position position="84"/>
    </location>
    <ligand>
        <name>Mg(2+)</name>
        <dbReference type="ChEBI" id="CHEBI:18420"/>
        <label>1</label>
    </ligand>
</feature>
<organism evidence="12 13">
    <name type="scientific">Hufsiella arboris</name>
    <dbReference type="NCBI Taxonomy" id="2695275"/>
    <lineage>
        <taxon>Bacteria</taxon>
        <taxon>Pseudomonadati</taxon>
        <taxon>Bacteroidota</taxon>
        <taxon>Sphingobacteriia</taxon>
        <taxon>Sphingobacteriales</taxon>
        <taxon>Sphingobacteriaceae</taxon>
        <taxon>Hufsiella</taxon>
    </lineage>
</organism>
<dbReference type="CDD" id="cd24157">
    <property type="entry name" value="NUDIX_GDPMK"/>
    <property type="match status" value="1"/>
</dbReference>
<evidence type="ECO:0000256" key="4">
    <source>
        <dbReference type="ARBA" id="ARBA00011738"/>
    </source>
</evidence>
<sequence>MAGIEITDTKTLSDKKYKLEEVSFKRTNSKGKEISQKREVYRRGASTSILLYDESRKTVLFTKQFRLPVYLRQHNDGTLIEACAGLIDEGELPEQTIIREVEEETGYRISEIRKIYEAYLSPASLTELMHFYVGRYSPDLNVSAGGGLENEGEDVETLELTFEDAKKALESGKINDAKTIILLQYAMLQGIIAI</sequence>
<dbReference type="GO" id="GO:0019693">
    <property type="term" value="P:ribose phosphate metabolic process"/>
    <property type="evidence" value="ECO:0007669"/>
    <property type="project" value="TreeGrafter"/>
</dbReference>
<dbReference type="Pfam" id="PF00293">
    <property type="entry name" value="NUDIX"/>
    <property type="match status" value="1"/>
</dbReference>
<comment type="similarity">
    <text evidence="3">Belongs to the Nudix hydrolase family. NudK subfamily.</text>
</comment>
<keyword evidence="6" id="KW-0378">Hydrolase</keyword>
<comment type="caution">
    <text evidence="12">The sequence shown here is derived from an EMBL/GenBank/DDBJ whole genome shotgun (WGS) entry which is preliminary data.</text>
</comment>
<dbReference type="PANTHER" id="PTHR11839">
    <property type="entry name" value="UDP/ADP-SUGAR PYROPHOSPHATASE"/>
    <property type="match status" value="1"/>
</dbReference>
<proteinExistence type="inferred from homology"/>
<evidence type="ECO:0000256" key="5">
    <source>
        <dbReference type="ARBA" id="ARBA00016377"/>
    </source>
</evidence>
<evidence type="ECO:0000256" key="2">
    <source>
        <dbReference type="ARBA" id="ARBA00001946"/>
    </source>
</evidence>
<dbReference type="GO" id="GO:0006753">
    <property type="term" value="P:nucleoside phosphate metabolic process"/>
    <property type="evidence" value="ECO:0007669"/>
    <property type="project" value="TreeGrafter"/>
</dbReference>
<comment type="catalytic activity">
    <reaction evidence="1">
        <text>GDP-alpha-D-mannose + H2O = alpha-D-mannose 1-phosphate + GMP + 2 H(+)</text>
        <dbReference type="Rhea" id="RHEA:27978"/>
        <dbReference type="ChEBI" id="CHEBI:15377"/>
        <dbReference type="ChEBI" id="CHEBI:15378"/>
        <dbReference type="ChEBI" id="CHEBI:57527"/>
        <dbReference type="ChEBI" id="CHEBI:58115"/>
        <dbReference type="ChEBI" id="CHEBI:58409"/>
    </reaction>
</comment>
<dbReference type="InterPro" id="IPR000086">
    <property type="entry name" value="NUDIX_hydrolase_dom"/>
</dbReference>
<feature type="domain" description="Nudix hydrolase" evidence="11">
    <location>
        <begin position="42"/>
        <end position="182"/>
    </location>
</feature>
<evidence type="ECO:0000313" key="12">
    <source>
        <dbReference type="EMBL" id="MXV52786.1"/>
    </source>
</evidence>
<dbReference type="PROSITE" id="PS51462">
    <property type="entry name" value="NUDIX"/>
    <property type="match status" value="1"/>
</dbReference>
<dbReference type="PANTHER" id="PTHR11839:SF18">
    <property type="entry name" value="NUDIX HYDROLASE DOMAIN-CONTAINING PROTEIN"/>
    <property type="match status" value="1"/>
</dbReference>
<evidence type="ECO:0000259" key="11">
    <source>
        <dbReference type="PROSITE" id="PS51462"/>
    </source>
</evidence>
<dbReference type="GO" id="GO:0016818">
    <property type="term" value="F:hydrolase activity, acting on acid anhydrides, in phosphorus-containing anhydrides"/>
    <property type="evidence" value="ECO:0007669"/>
    <property type="project" value="InterPro"/>
</dbReference>
<reference evidence="12 13" key="1">
    <citation type="submission" date="2019-11" db="EMBL/GenBank/DDBJ databases">
        <title>Pedobacter sp. HMF7647 Genome sequencing and assembly.</title>
        <authorList>
            <person name="Kang H."/>
            <person name="Kim H."/>
            <person name="Joh K."/>
        </authorList>
    </citation>
    <scope>NUCLEOTIDE SEQUENCE [LARGE SCALE GENOMIC DNA]</scope>
    <source>
        <strain evidence="12 13">HMF7647</strain>
    </source>
</reference>
<feature type="binding site" evidence="9">
    <location>
        <position position="100"/>
    </location>
    <ligand>
        <name>Mg(2+)</name>
        <dbReference type="ChEBI" id="CHEBI:18420"/>
        <label>2</label>
    </ligand>
</feature>
<evidence type="ECO:0000256" key="6">
    <source>
        <dbReference type="ARBA" id="ARBA00022801"/>
    </source>
</evidence>
<evidence type="ECO:0000256" key="1">
    <source>
        <dbReference type="ARBA" id="ARBA00000847"/>
    </source>
</evidence>
<keyword evidence="9" id="KW-0460">Magnesium</keyword>
<dbReference type="PROSITE" id="PS00893">
    <property type="entry name" value="NUDIX_BOX"/>
    <property type="match status" value="1"/>
</dbReference>
<keyword evidence="9" id="KW-0479">Metal-binding</keyword>
<dbReference type="InterPro" id="IPR015797">
    <property type="entry name" value="NUDIX_hydrolase-like_dom_sf"/>
</dbReference>
<comment type="subunit">
    <text evidence="4">Homodimer.</text>
</comment>
<comment type="cofactor">
    <cofactor evidence="2 9">
        <name>Mg(2+)</name>
        <dbReference type="ChEBI" id="CHEBI:18420"/>
    </cofactor>
</comment>
<dbReference type="SUPFAM" id="SSF55811">
    <property type="entry name" value="Nudix"/>
    <property type="match status" value="1"/>
</dbReference>
<dbReference type="AlphaFoldDB" id="A0A7K1YDV8"/>
<evidence type="ECO:0000313" key="13">
    <source>
        <dbReference type="Proteomes" id="UP000466586"/>
    </source>
</evidence>
<feature type="short sequence motif" description="Nudix box" evidence="10">
    <location>
        <begin position="85"/>
        <end position="107"/>
    </location>
</feature>
<name>A0A7K1YDV8_9SPHI</name>
<dbReference type="Proteomes" id="UP000466586">
    <property type="component" value="Unassembled WGS sequence"/>
</dbReference>
<evidence type="ECO:0000256" key="10">
    <source>
        <dbReference type="PIRSR" id="PIRSR604385-3"/>
    </source>
</evidence>
<dbReference type="NCBIfam" id="TIGR00052">
    <property type="entry name" value="nudix-type nucleoside diphosphatase, YffH/AdpP family"/>
    <property type="match status" value="1"/>
</dbReference>
<dbReference type="GO" id="GO:0005829">
    <property type="term" value="C:cytosol"/>
    <property type="evidence" value="ECO:0007669"/>
    <property type="project" value="TreeGrafter"/>
</dbReference>
<evidence type="ECO:0000256" key="7">
    <source>
        <dbReference type="ARBA" id="ARBA00032162"/>
    </source>
</evidence>
<accession>A0A7K1YDV8</accession>
<evidence type="ECO:0000256" key="3">
    <source>
        <dbReference type="ARBA" id="ARBA00007275"/>
    </source>
</evidence>
<evidence type="ECO:0000256" key="8">
    <source>
        <dbReference type="ARBA" id="ARBA00032272"/>
    </source>
</evidence>
<dbReference type="EMBL" id="WVHT01000010">
    <property type="protein sequence ID" value="MXV52786.1"/>
    <property type="molecule type" value="Genomic_DNA"/>
</dbReference>
<keyword evidence="13" id="KW-1185">Reference proteome</keyword>
<protein>
    <recommendedName>
        <fullName evidence="5">GDP-mannose pyrophosphatase</fullName>
    </recommendedName>
    <alternativeName>
        <fullName evidence="7">GDP-mannose hydrolase</fullName>
    </alternativeName>
    <alternativeName>
        <fullName evidence="8">GDPMK</fullName>
    </alternativeName>
</protein>
<dbReference type="GO" id="GO:0046872">
    <property type="term" value="F:metal ion binding"/>
    <property type="evidence" value="ECO:0007669"/>
    <property type="project" value="UniProtKB-KW"/>
</dbReference>
<feature type="binding site" evidence="9">
    <location>
        <position position="153"/>
    </location>
    <ligand>
        <name>Mg(2+)</name>
        <dbReference type="ChEBI" id="CHEBI:18420"/>
        <label>1</label>
    </ligand>
</feature>